<dbReference type="InterPro" id="IPR057666">
    <property type="entry name" value="DrpA_SLOG"/>
</dbReference>
<name>A0A1T4JSB0_9BACT</name>
<reference evidence="5" key="1">
    <citation type="submission" date="2017-02" db="EMBL/GenBank/DDBJ databases">
        <authorList>
            <person name="Varghese N."/>
            <person name="Submissions S."/>
        </authorList>
    </citation>
    <scope>NUCLEOTIDE SEQUENCE [LARGE SCALE GENOMIC DNA]</scope>
    <source>
        <strain evidence="5">ATCC BAA-34</strain>
    </source>
</reference>
<dbReference type="PANTHER" id="PTHR43022:SF1">
    <property type="entry name" value="PROTEIN SMF"/>
    <property type="match status" value="1"/>
</dbReference>
<evidence type="ECO:0000259" key="3">
    <source>
        <dbReference type="Pfam" id="PF17782"/>
    </source>
</evidence>
<dbReference type="SUPFAM" id="SSF47781">
    <property type="entry name" value="RuvA domain 2-like"/>
    <property type="match status" value="1"/>
</dbReference>
<dbReference type="GO" id="GO:0009294">
    <property type="term" value="P:DNA-mediated transformation"/>
    <property type="evidence" value="ECO:0007669"/>
    <property type="project" value="InterPro"/>
</dbReference>
<evidence type="ECO:0000256" key="1">
    <source>
        <dbReference type="ARBA" id="ARBA00006525"/>
    </source>
</evidence>
<dbReference type="Proteomes" id="UP000190102">
    <property type="component" value="Unassembled WGS sequence"/>
</dbReference>
<dbReference type="InterPro" id="IPR010994">
    <property type="entry name" value="RuvA_2-like"/>
</dbReference>
<evidence type="ECO:0000313" key="4">
    <source>
        <dbReference type="EMBL" id="SJZ32994.1"/>
    </source>
</evidence>
<feature type="domain" description="Smf/DprA SLOG" evidence="2">
    <location>
        <begin position="78"/>
        <end position="284"/>
    </location>
</feature>
<dbReference type="Pfam" id="PF02481">
    <property type="entry name" value="DNA_processg_A"/>
    <property type="match status" value="1"/>
</dbReference>
<feature type="domain" description="DprA winged helix" evidence="3">
    <location>
        <begin position="301"/>
        <end position="358"/>
    </location>
</feature>
<dbReference type="OrthoDB" id="9785707at2"/>
<dbReference type="InterPro" id="IPR041614">
    <property type="entry name" value="DprA_WH"/>
</dbReference>
<proteinExistence type="inferred from homology"/>
<dbReference type="NCBIfam" id="TIGR00732">
    <property type="entry name" value="dprA"/>
    <property type="match status" value="1"/>
</dbReference>
<dbReference type="AlphaFoldDB" id="A0A1T4JSB0"/>
<organism evidence="4 5">
    <name type="scientific">Trichlorobacter thiogenes</name>
    <dbReference type="NCBI Taxonomy" id="115783"/>
    <lineage>
        <taxon>Bacteria</taxon>
        <taxon>Pseudomonadati</taxon>
        <taxon>Thermodesulfobacteriota</taxon>
        <taxon>Desulfuromonadia</taxon>
        <taxon>Geobacterales</taxon>
        <taxon>Geobacteraceae</taxon>
        <taxon>Trichlorobacter</taxon>
    </lineage>
</organism>
<accession>A0A1T4JSB0</accession>
<dbReference type="InterPro" id="IPR036388">
    <property type="entry name" value="WH-like_DNA-bd_sf"/>
</dbReference>
<sequence>MDYWSWIALRTVEGIGPVLFRRLLERFDTPDHVLSAAPDDLATVRGITPQIVEAIAAPACRHFAEAECRRIEDVGVRLLTFLDAEYPRQLFEIGDPPPLLYLRGTIPAWEPAIAVVGSRRATREGLKAAERLSSELAALGVLVVSGLARGIDTAAHRGALAGCGATVAVLGCGVDVDYPPENRQLAQQIAESGCILSEFPMATQPLAEHFPRRNRIISGLSRGVLVVEAVEKSGSLITARYALDQGREVMAVPGPISSPACRGSNRLIKEGAQLVDCVSDILDATRIGTSDHSLPLFNQNAAVPRCNLTPREAAVYELVAQGPRHLDEITQALELTPGEVSAMVLGLELKGMLLQLPGSYYSLP</sequence>
<dbReference type="PANTHER" id="PTHR43022">
    <property type="entry name" value="PROTEIN SMF"/>
    <property type="match status" value="1"/>
</dbReference>
<dbReference type="InterPro" id="IPR003488">
    <property type="entry name" value="DprA"/>
</dbReference>
<dbReference type="STRING" id="115783.SAMN02745119_00027"/>
<dbReference type="Gene3D" id="3.40.50.450">
    <property type="match status" value="1"/>
</dbReference>
<gene>
    <name evidence="4" type="ORF">SAMN02745119_00027</name>
</gene>
<evidence type="ECO:0000259" key="2">
    <source>
        <dbReference type="Pfam" id="PF02481"/>
    </source>
</evidence>
<dbReference type="Pfam" id="PF14520">
    <property type="entry name" value="HHH_5"/>
    <property type="match status" value="1"/>
</dbReference>
<dbReference type="EMBL" id="FUWR01000001">
    <property type="protein sequence ID" value="SJZ32994.1"/>
    <property type="molecule type" value="Genomic_DNA"/>
</dbReference>
<evidence type="ECO:0000313" key="5">
    <source>
        <dbReference type="Proteomes" id="UP000190102"/>
    </source>
</evidence>
<keyword evidence="5" id="KW-1185">Reference proteome</keyword>
<dbReference type="SUPFAM" id="SSF102405">
    <property type="entry name" value="MCP/YpsA-like"/>
    <property type="match status" value="1"/>
</dbReference>
<dbReference type="Gene3D" id="1.10.10.10">
    <property type="entry name" value="Winged helix-like DNA-binding domain superfamily/Winged helix DNA-binding domain"/>
    <property type="match status" value="1"/>
</dbReference>
<dbReference type="RefSeq" id="WP_078788352.1">
    <property type="nucleotide sequence ID" value="NZ_FUWR01000001.1"/>
</dbReference>
<dbReference type="Pfam" id="PF17782">
    <property type="entry name" value="WHD_DprA"/>
    <property type="match status" value="1"/>
</dbReference>
<protein>
    <submittedName>
        <fullName evidence="4">DNA protecting protein DprA</fullName>
    </submittedName>
</protein>
<comment type="similarity">
    <text evidence="1">Belongs to the DprA/Smf family.</text>
</comment>